<comment type="caution">
    <text evidence="26">The sequence shown here is derived from an EMBL/GenBank/DDBJ whole genome shotgun (WGS) entry which is preliminary data.</text>
</comment>
<dbReference type="InterPro" id="IPR032695">
    <property type="entry name" value="Integrin_dom_sf"/>
</dbReference>
<feature type="transmembrane region" description="Helical" evidence="22">
    <location>
        <begin position="443"/>
        <end position="465"/>
    </location>
</feature>
<keyword evidence="27" id="KW-1185">Reference proteome</keyword>
<keyword evidence="13" id="KW-0965">Cell junction</keyword>
<dbReference type="SUPFAM" id="SSF57196">
    <property type="entry name" value="EGF/Laminin"/>
    <property type="match status" value="2"/>
</dbReference>
<evidence type="ECO:0000313" key="26">
    <source>
        <dbReference type="EMBL" id="TNM90931.1"/>
    </source>
</evidence>
<name>A0A4Z2BEV8_9TELE</name>
<evidence type="ECO:0000256" key="12">
    <source>
        <dbReference type="ARBA" id="ARBA00022889"/>
    </source>
</evidence>
<evidence type="ECO:0000256" key="8">
    <source>
        <dbReference type="ARBA" id="ARBA00022729"/>
    </source>
</evidence>
<dbReference type="PROSITE" id="PS52047">
    <property type="entry name" value="I_EGF_2"/>
    <property type="match status" value="3"/>
</dbReference>
<accession>A0A4Z2BEV8</accession>
<keyword evidence="8" id="KW-0732">Signal</keyword>
<evidence type="ECO:0000256" key="21">
    <source>
        <dbReference type="RuleBase" id="RU000633"/>
    </source>
</evidence>
<dbReference type="GO" id="GO:0009986">
    <property type="term" value="C:cell surface"/>
    <property type="evidence" value="ECO:0007669"/>
    <property type="project" value="TreeGrafter"/>
</dbReference>
<dbReference type="InterPro" id="IPR012896">
    <property type="entry name" value="Integrin_bsu_tail"/>
</dbReference>
<dbReference type="GO" id="GO:0007160">
    <property type="term" value="P:cell-matrix adhesion"/>
    <property type="evidence" value="ECO:0007669"/>
    <property type="project" value="TreeGrafter"/>
</dbReference>
<evidence type="ECO:0000256" key="15">
    <source>
        <dbReference type="ARBA" id="ARBA00023037"/>
    </source>
</evidence>
<dbReference type="FunFam" id="2.10.25.10:FF:000076">
    <property type="entry name" value="Integrin beta"/>
    <property type="match status" value="1"/>
</dbReference>
<keyword evidence="17" id="KW-1015">Disulfide bond</keyword>
<keyword evidence="14 22" id="KW-1133">Transmembrane helix</keyword>
<gene>
    <name evidence="26" type="ORF">fugu_003220</name>
</gene>
<organism evidence="26 27">
    <name type="scientific">Takifugu bimaculatus</name>
    <dbReference type="NCBI Taxonomy" id="433685"/>
    <lineage>
        <taxon>Eukaryota</taxon>
        <taxon>Metazoa</taxon>
        <taxon>Chordata</taxon>
        <taxon>Craniata</taxon>
        <taxon>Vertebrata</taxon>
        <taxon>Euteleostomi</taxon>
        <taxon>Actinopterygii</taxon>
        <taxon>Neopterygii</taxon>
        <taxon>Teleostei</taxon>
        <taxon>Neoteleostei</taxon>
        <taxon>Acanthomorphata</taxon>
        <taxon>Eupercaria</taxon>
        <taxon>Tetraodontiformes</taxon>
        <taxon>Tetradontoidea</taxon>
        <taxon>Tetraodontidae</taxon>
        <taxon>Takifugu</taxon>
    </lineage>
</organism>
<evidence type="ECO:0000256" key="9">
    <source>
        <dbReference type="ARBA" id="ARBA00022737"/>
    </source>
</evidence>
<dbReference type="Gene3D" id="2.10.25.10">
    <property type="entry name" value="Laminin"/>
    <property type="match status" value="4"/>
</dbReference>
<evidence type="ECO:0000256" key="22">
    <source>
        <dbReference type="SAM" id="Phobius"/>
    </source>
</evidence>
<evidence type="ECO:0000259" key="25">
    <source>
        <dbReference type="SMART" id="SM01242"/>
    </source>
</evidence>
<dbReference type="GO" id="GO:0005925">
    <property type="term" value="C:focal adhesion"/>
    <property type="evidence" value="ECO:0007669"/>
    <property type="project" value="UniProtKB-SubCell"/>
</dbReference>
<dbReference type="Pfam" id="PF18372">
    <property type="entry name" value="I-EGF_1"/>
    <property type="match status" value="1"/>
</dbReference>
<dbReference type="Gene3D" id="3.40.50.410">
    <property type="entry name" value="von Willebrand factor, type A domain"/>
    <property type="match status" value="1"/>
</dbReference>
<dbReference type="FunFam" id="1.20.5.100:FF:000004">
    <property type="entry name" value="Integrin beta"/>
    <property type="match status" value="1"/>
</dbReference>
<dbReference type="InterPro" id="IPR036465">
    <property type="entry name" value="vWFA_dom_sf"/>
</dbReference>
<dbReference type="PRINTS" id="PR01186">
    <property type="entry name" value="INTEGRINB"/>
</dbReference>
<evidence type="ECO:0000256" key="18">
    <source>
        <dbReference type="ARBA" id="ARBA00023170"/>
    </source>
</evidence>
<dbReference type="Pfam" id="PF00362">
    <property type="entry name" value="Integrin_beta"/>
    <property type="match status" value="1"/>
</dbReference>
<comment type="subunit">
    <text evidence="20">Heterodimer of an alpha and a beta subunit. Interacts with FLNB. Interacts with HAX1. ITGAV:ITGB6 interacts with FBN1. ITGAV:ITGB6 interacts with TGFB1.</text>
</comment>
<keyword evidence="6 21" id="KW-0812">Transmembrane</keyword>
<dbReference type="Pfam" id="PF23105">
    <property type="entry name" value="EGF_integrin"/>
    <property type="match status" value="1"/>
</dbReference>
<keyword evidence="18" id="KW-0675">Receptor</keyword>
<evidence type="ECO:0000313" key="27">
    <source>
        <dbReference type="Proteomes" id="UP000516260"/>
    </source>
</evidence>
<evidence type="ECO:0000256" key="1">
    <source>
        <dbReference type="ARBA" id="ARBA00004246"/>
    </source>
</evidence>
<keyword evidence="11" id="KW-0460">Magnesium</keyword>
<evidence type="ECO:0000256" key="13">
    <source>
        <dbReference type="ARBA" id="ARBA00022949"/>
    </source>
</evidence>
<proteinExistence type="inferred from homology"/>
<keyword evidence="5" id="KW-0245">EGF-like domain</keyword>
<evidence type="ECO:0000256" key="14">
    <source>
        <dbReference type="ARBA" id="ARBA00022989"/>
    </source>
</evidence>
<evidence type="ECO:0000256" key="11">
    <source>
        <dbReference type="ARBA" id="ARBA00022842"/>
    </source>
</evidence>
<feature type="domain" description="Integrin beta subunit tail" evidence="25">
    <location>
        <begin position="362"/>
        <end position="442"/>
    </location>
</feature>
<dbReference type="SMART" id="SM01242">
    <property type="entry name" value="Integrin_B_tail"/>
    <property type="match status" value="1"/>
</dbReference>
<evidence type="ECO:0000256" key="6">
    <source>
        <dbReference type="ARBA" id="ARBA00022692"/>
    </source>
</evidence>
<dbReference type="GO" id="GO:0016477">
    <property type="term" value="P:cell migration"/>
    <property type="evidence" value="ECO:0007669"/>
    <property type="project" value="TreeGrafter"/>
</dbReference>
<dbReference type="Pfam" id="PF08725">
    <property type="entry name" value="Integrin_b_cyt"/>
    <property type="match status" value="1"/>
</dbReference>
<dbReference type="InterPro" id="IPR014836">
    <property type="entry name" value="Integrin_bsu_cyt_dom"/>
</dbReference>
<dbReference type="GO" id="GO:0098609">
    <property type="term" value="P:cell-cell adhesion"/>
    <property type="evidence" value="ECO:0007669"/>
    <property type="project" value="TreeGrafter"/>
</dbReference>
<dbReference type="InterPro" id="IPR036349">
    <property type="entry name" value="Integrin_bsu_tail_dom_sf"/>
</dbReference>
<dbReference type="InterPro" id="IPR015812">
    <property type="entry name" value="Integrin_bsu"/>
</dbReference>
<dbReference type="InterPro" id="IPR002369">
    <property type="entry name" value="Integrin_bsu_VWA"/>
</dbReference>
<keyword evidence="7" id="KW-0479">Metal-binding</keyword>
<evidence type="ECO:0000256" key="4">
    <source>
        <dbReference type="ARBA" id="ARBA00022475"/>
    </source>
</evidence>
<dbReference type="AlphaFoldDB" id="A0A4Z2BEV8"/>
<evidence type="ECO:0000256" key="10">
    <source>
        <dbReference type="ARBA" id="ARBA00022837"/>
    </source>
</evidence>
<dbReference type="Proteomes" id="UP000516260">
    <property type="component" value="Chromosome 3"/>
</dbReference>
<dbReference type="Gene3D" id="2.60.40.1510">
    <property type="entry name" value="ntegrin, alpha v. Chain A, domain 3"/>
    <property type="match status" value="1"/>
</dbReference>
<dbReference type="GO" id="GO:0005178">
    <property type="term" value="F:integrin binding"/>
    <property type="evidence" value="ECO:0007669"/>
    <property type="project" value="TreeGrafter"/>
</dbReference>
<evidence type="ECO:0000256" key="17">
    <source>
        <dbReference type="ARBA" id="ARBA00023157"/>
    </source>
</evidence>
<dbReference type="SUPFAM" id="SSF69179">
    <property type="entry name" value="Integrin domains"/>
    <property type="match status" value="1"/>
</dbReference>
<dbReference type="FunFam" id="2.10.25.10:FF:000075">
    <property type="entry name" value="Integrin beta"/>
    <property type="match status" value="1"/>
</dbReference>
<evidence type="ECO:0000256" key="20">
    <source>
        <dbReference type="ARBA" id="ARBA00046864"/>
    </source>
</evidence>
<dbReference type="PROSITE" id="PS00243">
    <property type="entry name" value="I_EGF_1"/>
    <property type="match status" value="1"/>
</dbReference>
<evidence type="ECO:0000256" key="19">
    <source>
        <dbReference type="ARBA" id="ARBA00023180"/>
    </source>
</evidence>
<feature type="domain" description="Integrin beta subunit cytoplasmic" evidence="24">
    <location>
        <begin position="466"/>
        <end position="510"/>
    </location>
</feature>
<keyword evidence="4" id="KW-1003">Cell membrane</keyword>
<dbReference type="SMART" id="SM00187">
    <property type="entry name" value="INB"/>
    <property type="match status" value="1"/>
</dbReference>
<dbReference type="Gene3D" id="1.20.5.100">
    <property type="entry name" value="Cytochrome c1, transmembrane anchor, C-terminal"/>
    <property type="match status" value="1"/>
</dbReference>
<dbReference type="InterPro" id="IPR040622">
    <property type="entry name" value="EGF_integrin_1"/>
</dbReference>
<dbReference type="InterPro" id="IPR057243">
    <property type="entry name" value="Integrin_I-EGF_CS"/>
</dbReference>
<dbReference type="PANTHER" id="PTHR10082">
    <property type="entry name" value="INTEGRIN BETA SUBUNIT"/>
    <property type="match status" value="1"/>
</dbReference>
<feature type="domain" description="Integrin beta subunit VWA" evidence="23">
    <location>
        <begin position="1"/>
        <end position="192"/>
    </location>
</feature>
<dbReference type="GO" id="GO:0034685">
    <property type="term" value="C:integrin alphav-beta6 complex"/>
    <property type="evidence" value="ECO:0007669"/>
    <property type="project" value="TreeGrafter"/>
</dbReference>
<dbReference type="GO" id="GO:0033627">
    <property type="term" value="P:cell adhesion mediated by integrin"/>
    <property type="evidence" value="ECO:0007669"/>
    <property type="project" value="TreeGrafter"/>
</dbReference>
<keyword evidence="19" id="KW-0325">Glycoprotein</keyword>
<keyword evidence="16 22" id="KW-0472">Membrane</keyword>
<dbReference type="InterPro" id="IPR057073">
    <property type="entry name" value="EGF_integrin_2"/>
</dbReference>
<protein>
    <recommendedName>
        <fullName evidence="21">Integrin beta</fullName>
    </recommendedName>
</protein>
<keyword evidence="10" id="KW-0106">Calcium</keyword>
<evidence type="ECO:0000256" key="2">
    <source>
        <dbReference type="ARBA" id="ARBA00004251"/>
    </source>
</evidence>
<evidence type="ECO:0000256" key="7">
    <source>
        <dbReference type="ARBA" id="ARBA00022723"/>
    </source>
</evidence>
<reference evidence="26 27" key="1">
    <citation type="submission" date="2019-04" db="EMBL/GenBank/DDBJ databases">
        <title>The sequence and de novo assembly of Takifugu bimaculatus genome using PacBio and Hi-C technologies.</title>
        <authorList>
            <person name="Xu P."/>
            <person name="Liu B."/>
            <person name="Zhou Z."/>
        </authorList>
    </citation>
    <scope>NUCLEOTIDE SEQUENCE [LARGE SCALE GENOMIC DNA]</scope>
    <source>
        <strain evidence="26">TB-2018</strain>
        <tissue evidence="26">Muscle</tissue>
    </source>
</reference>
<dbReference type="EMBL" id="SWLE01000016">
    <property type="protein sequence ID" value="TNM90931.1"/>
    <property type="molecule type" value="Genomic_DNA"/>
</dbReference>
<evidence type="ECO:0000256" key="16">
    <source>
        <dbReference type="ARBA" id="ARBA00023136"/>
    </source>
</evidence>
<dbReference type="SMART" id="SM01241">
    <property type="entry name" value="Integrin_b_cyt"/>
    <property type="match status" value="1"/>
</dbReference>
<comment type="subcellular location">
    <subcellularLocation>
        <location evidence="1">Cell junction</location>
        <location evidence="1">Focal adhesion</location>
    </subcellularLocation>
    <subcellularLocation>
        <location evidence="2 21">Cell membrane</location>
        <topology evidence="2 21">Single-pass type I membrane protein</topology>
    </subcellularLocation>
</comment>
<comment type="similarity">
    <text evidence="3 21">Belongs to the integrin beta chain family.</text>
</comment>
<dbReference type="GO" id="GO:0007229">
    <property type="term" value="P:integrin-mediated signaling pathway"/>
    <property type="evidence" value="ECO:0007669"/>
    <property type="project" value="UniProtKB-KW"/>
</dbReference>
<dbReference type="FunFam" id="2.10.25.10:FF:000043">
    <property type="entry name" value="Integrin beta"/>
    <property type="match status" value="1"/>
</dbReference>
<keyword evidence="9" id="KW-0677">Repeat</keyword>
<keyword evidence="12 21" id="KW-0130">Cell adhesion</keyword>
<dbReference type="GO" id="GO:0046872">
    <property type="term" value="F:metal ion binding"/>
    <property type="evidence" value="ECO:0007669"/>
    <property type="project" value="UniProtKB-KW"/>
</dbReference>
<sequence>MRLLVFVSDADSHFGMDSKMAGIVIPNDGHCHLDANNEYSMSTMLEYPTLGQLIDKVVENNILLIFAVTEPQIHNYKNYANFIPGATVGVLATDSRNILELIVTAYKELRSEIELEVLGDTEELQMSFTTICPNGTVLPDLKRCTNIKPGETVVFNVSVALPECLSGLRHLFLKPVGLQDTLEVELKSLCSCDCQSPPNANSSQCAEGQGTFHCGVCVCQPGFMGAECECSEESTLSSNCLANNGSEVCSGQGQCYCGQCVCHTSNFGRIYGHHCECDNYSCARFRGELCGGHGVCDCGECHCESGWEGHYCNCSTGTEACVSEDGALCSGRGRCECGHCVCSIPGASGDRCEKCPTCGDACNSARTCVECHLEEEDAELCDQQCSIPKISINSTADYDKSASLQCTVMTENECWISFNVVASETRTIAYNLQIYGCPEAPGMLVIILGLSLSVVCIGLILLVVWKVLVSVHDRKEVAKFEAERSKAKWQTGTNPLFRSSTSTFKNMNTT</sequence>
<dbReference type="SUPFAM" id="SSF69687">
    <property type="entry name" value="Integrin beta tail domain"/>
    <property type="match status" value="1"/>
</dbReference>
<keyword evidence="15 21" id="KW-0401">Integrin</keyword>
<evidence type="ECO:0000256" key="3">
    <source>
        <dbReference type="ARBA" id="ARBA00007449"/>
    </source>
</evidence>
<evidence type="ECO:0000256" key="5">
    <source>
        <dbReference type="ARBA" id="ARBA00022536"/>
    </source>
</evidence>
<evidence type="ECO:0000259" key="24">
    <source>
        <dbReference type="SMART" id="SM01241"/>
    </source>
</evidence>
<evidence type="ECO:0000259" key="23">
    <source>
        <dbReference type="SMART" id="SM00187"/>
    </source>
</evidence>
<dbReference type="SUPFAM" id="SSF53300">
    <property type="entry name" value="vWA-like"/>
    <property type="match status" value="1"/>
</dbReference>
<dbReference type="PANTHER" id="PTHR10082:SF11">
    <property type="entry name" value="INTEGRIN BETA-6"/>
    <property type="match status" value="1"/>
</dbReference>